<dbReference type="EMBL" id="RKMG01000003">
    <property type="protein sequence ID" value="RPA63606.1"/>
    <property type="molecule type" value="Genomic_DNA"/>
</dbReference>
<dbReference type="Pfam" id="PF02518">
    <property type="entry name" value="HATPase_c"/>
    <property type="match status" value="1"/>
</dbReference>
<dbReference type="Gene3D" id="3.30.565.10">
    <property type="entry name" value="Histidine kinase-like ATPase, C-terminal domain"/>
    <property type="match status" value="1"/>
</dbReference>
<evidence type="ECO:0000256" key="8">
    <source>
        <dbReference type="ARBA" id="ARBA00022989"/>
    </source>
</evidence>
<evidence type="ECO:0000256" key="7">
    <source>
        <dbReference type="ARBA" id="ARBA00022777"/>
    </source>
</evidence>
<keyword evidence="8 11" id="KW-1133">Transmembrane helix</keyword>
<feature type="transmembrane region" description="Helical" evidence="11">
    <location>
        <begin position="35"/>
        <end position="57"/>
    </location>
</feature>
<protein>
    <recommendedName>
        <fullName evidence="3">histidine kinase</fullName>
        <ecNumber evidence="3">2.7.13.3</ecNumber>
    </recommendedName>
</protein>
<dbReference type="PANTHER" id="PTHR45453">
    <property type="entry name" value="PHOSPHATE REGULON SENSOR PROTEIN PHOR"/>
    <property type="match status" value="1"/>
</dbReference>
<comment type="caution">
    <text evidence="13">The sequence shown here is derived from an EMBL/GenBank/DDBJ whole genome shotgun (WGS) entry which is preliminary data.</text>
</comment>
<dbReference type="SMART" id="SM00387">
    <property type="entry name" value="HATPase_c"/>
    <property type="match status" value="1"/>
</dbReference>
<evidence type="ECO:0000256" key="6">
    <source>
        <dbReference type="ARBA" id="ARBA00022692"/>
    </source>
</evidence>
<dbReference type="PANTHER" id="PTHR45453:SF2">
    <property type="entry name" value="HISTIDINE KINASE"/>
    <property type="match status" value="1"/>
</dbReference>
<dbReference type="GO" id="GO:0000155">
    <property type="term" value="F:phosphorelay sensor kinase activity"/>
    <property type="evidence" value="ECO:0007669"/>
    <property type="project" value="TreeGrafter"/>
</dbReference>
<dbReference type="Proteomes" id="UP000273977">
    <property type="component" value="Unassembled WGS sequence"/>
</dbReference>
<reference evidence="13 14" key="1">
    <citation type="submission" date="2018-11" db="EMBL/GenBank/DDBJ databases">
        <title>Aerococcus sp. SJQ22, whole genome shotgun sequence.</title>
        <authorList>
            <person name="Sun L."/>
            <person name="Gao X."/>
            <person name="Chen W."/>
            <person name="Huang K."/>
        </authorList>
    </citation>
    <scope>NUCLEOTIDE SEQUENCE [LARGE SCALE GENOMIC DNA]</scope>
    <source>
        <strain evidence="13 14">SJQ22</strain>
    </source>
</reference>
<keyword evidence="4" id="KW-1003">Cell membrane</keyword>
<evidence type="ECO:0000259" key="12">
    <source>
        <dbReference type="PROSITE" id="PS50109"/>
    </source>
</evidence>
<evidence type="ECO:0000256" key="11">
    <source>
        <dbReference type="SAM" id="Phobius"/>
    </source>
</evidence>
<dbReference type="AlphaFoldDB" id="A0A3N4GSD4"/>
<dbReference type="EC" id="2.7.13.3" evidence="3"/>
<organism evidence="13 14">
    <name type="scientific">Aerococcus agrisoli</name>
    <dbReference type="NCBI Taxonomy" id="2487350"/>
    <lineage>
        <taxon>Bacteria</taxon>
        <taxon>Bacillati</taxon>
        <taxon>Bacillota</taxon>
        <taxon>Bacilli</taxon>
        <taxon>Lactobacillales</taxon>
        <taxon>Aerococcaceae</taxon>
        <taxon>Aerococcus</taxon>
    </lineage>
</organism>
<comment type="subcellular location">
    <subcellularLocation>
        <location evidence="2">Cell membrane</location>
        <topology evidence="2">Multi-pass membrane protein</topology>
    </subcellularLocation>
</comment>
<dbReference type="SUPFAM" id="SSF55874">
    <property type="entry name" value="ATPase domain of HSP90 chaperone/DNA topoisomerase II/histidine kinase"/>
    <property type="match status" value="1"/>
</dbReference>
<evidence type="ECO:0000256" key="10">
    <source>
        <dbReference type="ARBA" id="ARBA00023136"/>
    </source>
</evidence>
<accession>A0A3N4GSD4</accession>
<evidence type="ECO:0000256" key="3">
    <source>
        <dbReference type="ARBA" id="ARBA00012438"/>
    </source>
</evidence>
<sequence length="298" mass="34290">MRNFIKKEGFTIVYMAVVFILIALIFQLFDLPMAIYSIIFWLLFILSVIYLAAKAIYSHRQLDLKHENDLLKAQRLTEHNTAVNQRRNMEEYFIMWVHQMKTPITASKLLLDNTDGEAIPALKQEMVAIENYTNMALNYLKLTNPDRDMTFSQVALDEMIRPLIKKYRTQFIHQQVTLHYELLHVQVVTEANLTSLMIEQILNNALKYTVNGEIWISFDADKQILSIKDTGKGIQASDLPKIFDKGYAGFNGQLNEKSSGLGLYLVQLASQRLQQPVTVASTVGQGSQFDIHFHQQDK</sequence>
<evidence type="ECO:0000256" key="2">
    <source>
        <dbReference type="ARBA" id="ARBA00004651"/>
    </source>
</evidence>
<dbReference type="GO" id="GO:0016036">
    <property type="term" value="P:cellular response to phosphate starvation"/>
    <property type="evidence" value="ECO:0007669"/>
    <property type="project" value="TreeGrafter"/>
</dbReference>
<dbReference type="GO" id="GO:0004721">
    <property type="term" value="F:phosphoprotein phosphatase activity"/>
    <property type="evidence" value="ECO:0007669"/>
    <property type="project" value="TreeGrafter"/>
</dbReference>
<evidence type="ECO:0000256" key="5">
    <source>
        <dbReference type="ARBA" id="ARBA00022679"/>
    </source>
</evidence>
<keyword evidence="7 13" id="KW-0418">Kinase</keyword>
<keyword evidence="10 11" id="KW-0472">Membrane</keyword>
<feature type="domain" description="Histidine kinase" evidence="12">
    <location>
        <begin position="95"/>
        <end position="297"/>
    </location>
</feature>
<feature type="transmembrane region" description="Helical" evidence="11">
    <location>
        <begin position="12"/>
        <end position="29"/>
    </location>
</feature>
<dbReference type="InterPro" id="IPR005467">
    <property type="entry name" value="His_kinase_dom"/>
</dbReference>
<proteinExistence type="predicted"/>
<dbReference type="PROSITE" id="PS50109">
    <property type="entry name" value="HIS_KIN"/>
    <property type="match status" value="1"/>
</dbReference>
<evidence type="ECO:0000313" key="13">
    <source>
        <dbReference type="EMBL" id="RPA63606.1"/>
    </source>
</evidence>
<evidence type="ECO:0000313" key="14">
    <source>
        <dbReference type="Proteomes" id="UP000273977"/>
    </source>
</evidence>
<keyword evidence="5" id="KW-0808">Transferase</keyword>
<keyword evidence="14" id="KW-1185">Reference proteome</keyword>
<gene>
    <name evidence="13" type="ORF">EF384_01415</name>
</gene>
<comment type="catalytic activity">
    <reaction evidence="1">
        <text>ATP + protein L-histidine = ADP + protein N-phospho-L-histidine.</text>
        <dbReference type="EC" id="2.7.13.3"/>
    </reaction>
</comment>
<dbReference type="InterPro" id="IPR036890">
    <property type="entry name" value="HATPase_C_sf"/>
</dbReference>
<name>A0A3N4GSD4_9LACT</name>
<evidence type="ECO:0000256" key="1">
    <source>
        <dbReference type="ARBA" id="ARBA00000085"/>
    </source>
</evidence>
<keyword evidence="9" id="KW-0902">Two-component regulatory system</keyword>
<dbReference type="InterPro" id="IPR050351">
    <property type="entry name" value="BphY/WalK/GraS-like"/>
</dbReference>
<dbReference type="RefSeq" id="WP_123779209.1">
    <property type="nucleotide sequence ID" value="NZ_RKMG01000003.1"/>
</dbReference>
<dbReference type="GO" id="GO:0005886">
    <property type="term" value="C:plasma membrane"/>
    <property type="evidence" value="ECO:0007669"/>
    <property type="project" value="UniProtKB-SubCell"/>
</dbReference>
<dbReference type="OrthoDB" id="9780487at2"/>
<evidence type="ECO:0000256" key="9">
    <source>
        <dbReference type="ARBA" id="ARBA00023012"/>
    </source>
</evidence>
<dbReference type="InterPro" id="IPR003594">
    <property type="entry name" value="HATPase_dom"/>
</dbReference>
<evidence type="ECO:0000256" key="4">
    <source>
        <dbReference type="ARBA" id="ARBA00022475"/>
    </source>
</evidence>
<keyword evidence="6 11" id="KW-0812">Transmembrane</keyword>